<dbReference type="OrthoDB" id="10590285at2759"/>
<evidence type="ECO:0000313" key="1">
    <source>
        <dbReference type="EMBL" id="KAG1775133.1"/>
    </source>
</evidence>
<gene>
    <name evidence="1" type="ORF">EV702DRAFT_462357</name>
</gene>
<dbReference type="Proteomes" id="UP000714275">
    <property type="component" value="Unassembled WGS sequence"/>
</dbReference>
<protein>
    <submittedName>
        <fullName evidence="1">Uncharacterized protein</fullName>
    </submittedName>
</protein>
<accession>A0A9P6ZQY1</accession>
<name>A0A9P6ZQY1_9AGAM</name>
<dbReference type="EMBL" id="JABBWD010000036">
    <property type="protein sequence ID" value="KAG1775133.1"/>
    <property type="molecule type" value="Genomic_DNA"/>
</dbReference>
<comment type="caution">
    <text evidence="1">The sequence shown here is derived from an EMBL/GenBank/DDBJ whole genome shotgun (WGS) entry which is preliminary data.</text>
</comment>
<dbReference type="AlphaFoldDB" id="A0A9P6ZQY1"/>
<keyword evidence="2" id="KW-1185">Reference proteome</keyword>
<sequence length="211" mass="23656">MDITVNGSAIMWPYIKSPSYSCCVTLRFVILKRQGRRRKGALHIHAHLSSSTFGCALVIPCHVASSRASCNTIRTRFSRGRKHNHLRLGNSTSNVTCAPNTSSIKYQYPSIAGLTPLRTHSDPSSGISARHCSRNKLRIKLSIIVQLPIEVRAPARRAPVIDHRVRHPVEQLGVPFRARHVRRGELRCTKVQLHSCPLASLRGLARKHRTR</sequence>
<reference evidence="1" key="1">
    <citation type="journal article" date="2020" name="New Phytol.">
        <title>Comparative genomics reveals dynamic genome evolution in host specialist ectomycorrhizal fungi.</title>
        <authorList>
            <person name="Lofgren L.A."/>
            <person name="Nguyen N.H."/>
            <person name="Vilgalys R."/>
            <person name="Ruytinx J."/>
            <person name="Liao H.L."/>
            <person name="Branco S."/>
            <person name="Kuo A."/>
            <person name="LaButti K."/>
            <person name="Lipzen A."/>
            <person name="Andreopoulos W."/>
            <person name="Pangilinan J."/>
            <person name="Riley R."/>
            <person name="Hundley H."/>
            <person name="Na H."/>
            <person name="Barry K."/>
            <person name="Grigoriev I.V."/>
            <person name="Stajich J.E."/>
            <person name="Kennedy P.G."/>
        </authorList>
    </citation>
    <scope>NUCLEOTIDE SEQUENCE</scope>
    <source>
        <strain evidence="1">DOB743</strain>
    </source>
</reference>
<proteinExistence type="predicted"/>
<evidence type="ECO:0000313" key="2">
    <source>
        <dbReference type="Proteomes" id="UP000714275"/>
    </source>
</evidence>
<organism evidence="1 2">
    <name type="scientific">Suillus placidus</name>
    <dbReference type="NCBI Taxonomy" id="48579"/>
    <lineage>
        <taxon>Eukaryota</taxon>
        <taxon>Fungi</taxon>
        <taxon>Dikarya</taxon>
        <taxon>Basidiomycota</taxon>
        <taxon>Agaricomycotina</taxon>
        <taxon>Agaricomycetes</taxon>
        <taxon>Agaricomycetidae</taxon>
        <taxon>Boletales</taxon>
        <taxon>Suillineae</taxon>
        <taxon>Suillaceae</taxon>
        <taxon>Suillus</taxon>
    </lineage>
</organism>